<comment type="caution">
    <text evidence="1">The sequence shown here is derived from an EMBL/GenBank/DDBJ whole genome shotgun (WGS) entry which is preliminary data.</text>
</comment>
<protein>
    <submittedName>
        <fullName evidence="1">Uncharacterized protein</fullName>
    </submittedName>
</protein>
<dbReference type="EMBL" id="PCWS01000114">
    <property type="protein sequence ID" value="PIR08029.1"/>
    <property type="molecule type" value="Genomic_DNA"/>
</dbReference>
<gene>
    <name evidence="1" type="ORF">COV53_05170</name>
</gene>
<accession>A0A2H0NGJ3</accession>
<evidence type="ECO:0000313" key="1">
    <source>
        <dbReference type="EMBL" id="PIR08029.1"/>
    </source>
</evidence>
<name>A0A2H0NGJ3_9BACT</name>
<reference evidence="1 2" key="1">
    <citation type="submission" date="2017-09" db="EMBL/GenBank/DDBJ databases">
        <title>Depth-based differentiation of microbial function through sediment-hosted aquifers and enrichment of novel symbionts in the deep terrestrial subsurface.</title>
        <authorList>
            <person name="Probst A.J."/>
            <person name="Ladd B."/>
            <person name="Jarett J.K."/>
            <person name="Geller-Mcgrath D.E."/>
            <person name="Sieber C.M."/>
            <person name="Emerson J.B."/>
            <person name="Anantharaman K."/>
            <person name="Thomas B.C."/>
            <person name="Malmstrom R."/>
            <person name="Stieglmeier M."/>
            <person name="Klingl A."/>
            <person name="Woyke T."/>
            <person name="Ryan C.M."/>
            <person name="Banfield J.F."/>
        </authorList>
    </citation>
    <scope>NUCLEOTIDE SEQUENCE [LARGE SCALE GENOMIC DNA]</scope>
    <source>
        <strain evidence="1">CG11_big_fil_rev_8_21_14_0_20_37_11</strain>
    </source>
</reference>
<dbReference type="Proteomes" id="UP000230707">
    <property type="component" value="Unassembled WGS sequence"/>
</dbReference>
<evidence type="ECO:0000313" key="2">
    <source>
        <dbReference type="Proteomes" id="UP000230707"/>
    </source>
</evidence>
<sequence length="105" mass="11699">MAKNQRDIIILDSCRNLLNKGDFMTICARPYNHREDPRRQADGLLILPAEETGDFGLPEFRVPLCGSCFEATGNGSGGDEVTFRLFEDRQEPMPGTIAVRGERAL</sequence>
<proteinExistence type="predicted"/>
<organism evidence="1 2">
    <name type="scientific">Candidatus Gottesmanbacteria bacterium CG11_big_fil_rev_8_21_14_0_20_37_11</name>
    <dbReference type="NCBI Taxonomy" id="1974575"/>
    <lineage>
        <taxon>Bacteria</taxon>
        <taxon>Candidatus Gottesmaniibacteriota</taxon>
    </lineage>
</organism>
<dbReference type="AlphaFoldDB" id="A0A2H0NGJ3"/>